<evidence type="ECO:0000313" key="5">
    <source>
        <dbReference type="Proteomes" id="UP000256304"/>
    </source>
</evidence>
<dbReference type="Gene3D" id="3.10.310.10">
    <property type="entry name" value="Diaminopimelate Epimerase, Chain A, domain 1"/>
    <property type="match status" value="2"/>
</dbReference>
<reference evidence="4 5" key="1">
    <citation type="submission" date="2018-08" db="EMBL/GenBank/DDBJ databases">
        <title>Genomic Encyclopedia of Type Strains, Phase III (KMG-III): the genomes of soil and plant-associated and newly described type strains.</title>
        <authorList>
            <person name="Whitman W."/>
        </authorList>
    </citation>
    <scope>NUCLEOTIDE SEQUENCE [LARGE SCALE GENOMIC DNA]</scope>
    <source>
        <strain evidence="4 5">CGMCC 1.10966</strain>
    </source>
</reference>
<dbReference type="NCBIfam" id="TIGR00654">
    <property type="entry name" value="PhzF_family"/>
    <property type="match status" value="1"/>
</dbReference>
<protein>
    <submittedName>
        <fullName evidence="4">PhzF family phenazine biosynthesis protein</fullName>
    </submittedName>
</protein>
<evidence type="ECO:0000256" key="1">
    <source>
        <dbReference type="ARBA" id="ARBA00008270"/>
    </source>
</evidence>
<organism evidence="4 5">
    <name type="scientific">Paenibacillus taihuensis</name>
    <dbReference type="NCBI Taxonomy" id="1156355"/>
    <lineage>
        <taxon>Bacteria</taxon>
        <taxon>Bacillati</taxon>
        <taxon>Bacillota</taxon>
        <taxon>Bacilli</taxon>
        <taxon>Bacillales</taxon>
        <taxon>Paenibacillaceae</taxon>
        <taxon>Paenibacillus</taxon>
    </lineage>
</organism>
<dbReference type="OrthoDB" id="9788221at2"/>
<sequence length="265" mass="28914">MNIPIALIDAFTSEPFKGNPAAVCLLQEGRNAAWMQRVASEMNQSETAFVVPREDGSYSLRWFTPTVEVDLCGHATMASAHYLWESGHLPTNSQARFHTLSGLLTADLSFEGIMLNFPAEPAVPVTAPEELIQGLGLIPRAVSKNRIDYLVEIDSEDTVRTLQPDFAMLSRVEARGVIVTSKANRGSEYDFVSRAFYPATGCEEDPVTGSAHCALAPYWQRKLRKDDMLAYQASARGGELKLAVVGSRILISGKAVTVLNGHLSV</sequence>
<feature type="active site" evidence="3">
    <location>
        <position position="46"/>
    </location>
</feature>
<dbReference type="InterPro" id="IPR003719">
    <property type="entry name" value="Phenazine_PhzF-like"/>
</dbReference>
<dbReference type="PANTHER" id="PTHR13774:SF17">
    <property type="entry name" value="PHENAZINE BIOSYNTHESIS-LIKE DOMAIN-CONTAINING PROTEIN"/>
    <property type="match status" value="1"/>
</dbReference>
<dbReference type="RefSeq" id="WP_116189695.1">
    <property type="nucleotide sequence ID" value="NZ_QTTN01000015.1"/>
</dbReference>
<dbReference type="PIRSF" id="PIRSF016184">
    <property type="entry name" value="PhzC_PhzF"/>
    <property type="match status" value="1"/>
</dbReference>
<comment type="similarity">
    <text evidence="1">Belongs to the PhzF family.</text>
</comment>
<dbReference type="GO" id="GO:0016853">
    <property type="term" value="F:isomerase activity"/>
    <property type="evidence" value="ECO:0007669"/>
    <property type="project" value="UniProtKB-KW"/>
</dbReference>
<proteinExistence type="inferred from homology"/>
<dbReference type="SUPFAM" id="SSF54506">
    <property type="entry name" value="Diaminopimelate epimerase-like"/>
    <property type="match status" value="1"/>
</dbReference>
<comment type="caution">
    <text evidence="4">The sequence shown here is derived from an EMBL/GenBank/DDBJ whole genome shotgun (WGS) entry which is preliminary data.</text>
</comment>
<keyword evidence="5" id="KW-1185">Reference proteome</keyword>
<evidence type="ECO:0000256" key="2">
    <source>
        <dbReference type="ARBA" id="ARBA00023235"/>
    </source>
</evidence>
<dbReference type="EMBL" id="QTTN01000015">
    <property type="protein sequence ID" value="REE84409.1"/>
    <property type="molecule type" value="Genomic_DNA"/>
</dbReference>
<accession>A0A3D9RWN9</accession>
<gene>
    <name evidence="4" type="ORF">A8990_11586</name>
</gene>
<dbReference type="Proteomes" id="UP000256304">
    <property type="component" value="Unassembled WGS sequence"/>
</dbReference>
<name>A0A3D9RWN9_9BACL</name>
<evidence type="ECO:0000256" key="3">
    <source>
        <dbReference type="PIRSR" id="PIRSR016184-1"/>
    </source>
</evidence>
<dbReference type="PANTHER" id="PTHR13774">
    <property type="entry name" value="PHENAZINE BIOSYNTHESIS PROTEIN"/>
    <property type="match status" value="1"/>
</dbReference>
<dbReference type="GO" id="GO:0005737">
    <property type="term" value="C:cytoplasm"/>
    <property type="evidence" value="ECO:0007669"/>
    <property type="project" value="TreeGrafter"/>
</dbReference>
<keyword evidence="2" id="KW-0413">Isomerase</keyword>
<dbReference type="AlphaFoldDB" id="A0A3D9RWN9"/>
<dbReference type="Pfam" id="PF02567">
    <property type="entry name" value="PhzC-PhzF"/>
    <property type="match status" value="1"/>
</dbReference>
<evidence type="ECO:0000313" key="4">
    <source>
        <dbReference type="EMBL" id="REE84409.1"/>
    </source>
</evidence>